<keyword evidence="5 6" id="KW-0472">Membrane</keyword>
<evidence type="ECO:0000256" key="2">
    <source>
        <dbReference type="ARBA" id="ARBA00022475"/>
    </source>
</evidence>
<feature type="transmembrane region" description="Helical" evidence="6">
    <location>
        <begin position="401"/>
        <end position="419"/>
    </location>
</feature>
<dbReference type="AlphaFoldDB" id="F0RN33"/>
<dbReference type="eggNOG" id="COG0477">
    <property type="taxonomic scope" value="Bacteria"/>
</dbReference>
<feature type="transmembrane region" description="Helical" evidence="6">
    <location>
        <begin position="334"/>
        <end position="357"/>
    </location>
</feature>
<gene>
    <name evidence="7" type="ordered locus">Deipr_1019</name>
</gene>
<evidence type="ECO:0000256" key="3">
    <source>
        <dbReference type="ARBA" id="ARBA00022692"/>
    </source>
</evidence>
<dbReference type="InterPro" id="IPR011701">
    <property type="entry name" value="MFS"/>
</dbReference>
<keyword evidence="4 6" id="KW-1133">Transmembrane helix</keyword>
<proteinExistence type="predicted"/>
<feature type="transmembrane region" description="Helical" evidence="6">
    <location>
        <begin position="311"/>
        <end position="328"/>
    </location>
</feature>
<keyword evidence="8" id="KW-1185">Reference proteome</keyword>
<dbReference type="CDD" id="cd06173">
    <property type="entry name" value="MFS_MefA_like"/>
    <property type="match status" value="1"/>
</dbReference>
<protein>
    <submittedName>
        <fullName evidence="7">Major facilitator superfamily MFS_1</fullName>
    </submittedName>
</protein>
<dbReference type="RefSeq" id="WP_013614784.1">
    <property type="nucleotide sequence ID" value="NC_015161.1"/>
</dbReference>
<evidence type="ECO:0000256" key="6">
    <source>
        <dbReference type="SAM" id="Phobius"/>
    </source>
</evidence>
<keyword evidence="2" id="KW-1003">Cell membrane</keyword>
<evidence type="ECO:0000313" key="8">
    <source>
        <dbReference type="Proteomes" id="UP000007718"/>
    </source>
</evidence>
<dbReference type="GO" id="GO:0005886">
    <property type="term" value="C:plasma membrane"/>
    <property type="evidence" value="ECO:0007669"/>
    <property type="project" value="UniProtKB-SubCell"/>
</dbReference>
<feature type="transmembrane region" description="Helical" evidence="6">
    <location>
        <begin position="237"/>
        <end position="256"/>
    </location>
</feature>
<dbReference type="PANTHER" id="PTHR23513">
    <property type="entry name" value="INTEGRAL MEMBRANE EFFLUX PROTEIN-RELATED"/>
    <property type="match status" value="1"/>
</dbReference>
<dbReference type="Gene3D" id="1.20.1250.20">
    <property type="entry name" value="MFS general substrate transporter like domains"/>
    <property type="match status" value="1"/>
</dbReference>
<reference evidence="8" key="1">
    <citation type="submission" date="2011-02" db="EMBL/GenBank/DDBJ databases">
        <title>The complete sequence of chromosome of Deinococcus proteolyticus DSM 20540.</title>
        <authorList>
            <consortium name="US DOE Joint Genome Institute (JGI-PGF)"/>
            <person name="Lucas S."/>
            <person name="Copeland A."/>
            <person name="Lapidus A."/>
            <person name="Bruce D."/>
            <person name="Goodwin L."/>
            <person name="Pitluck S."/>
            <person name="Kyrpides N."/>
            <person name="Mavromatis K."/>
            <person name="Pagani I."/>
            <person name="Ivanova N."/>
            <person name="Ovchinnikova G."/>
            <person name="Zeytun A."/>
            <person name="Detter J.C."/>
            <person name="Han C."/>
            <person name="Land M."/>
            <person name="Hauser L."/>
            <person name="Markowitz V."/>
            <person name="Cheng J.-F."/>
            <person name="Hugenholtz P."/>
            <person name="Woyke T."/>
            <person name="Wu D."/>
            <person name="Pukall R."/>
            <person name="Steenblock K."/>
            <person name="Brambilla E."/>
            <person name="Klenk H.-P."/>
            <person name="Eisen J.A."/>
        </authorList>
    </citation>
    <scope>NUCLEOTIDE SEQUENCE [LARGE SCALE GENOMIC DNA]</scope>
    <source>
        <strain evidence="8">ATCC 35074 / DSM 20540 / JCM 6276 / NBRC 101906 / NCIMB 13154 / VKM Ac-1939 / CCM 2703 / MRP</strain>
    </source>
</reference>
<dbReference type="Pfam" id="PF07690">
    <property type="entry name" value="MFS_1"/>
    <property type="match status" value="1"/>
</dbReference>
<dbReference type="GO" id="GO:0022857">
    <property type="term" value="F:transmembrane transporter activity"/>
    <property type="evidence" value="ECO:0007669"/>
    <property type="project" value="InterPro"/>
</dbReference>
<dbReference type="STRING" id="693977.Deipr_1019"/>
<feature type="transmembrane region" description="Helical" evidence="6">
    <location>
        <begin position="18"/>
        <end position="43"/>
    </location>
</feature>
<dbReference type="SUPFAM" id="SSF103473">
    <property type="entry name" value="MFS general substrate transporter"/>
    <property type="match status" value="1"/>
</dbReference>
<dbReference type="EMBL" id="CP002536">
    <property type="protein sequence ID" value="ADY26175.1"/>
    <property type="molecule type" value="Genomic_DNA"/>
</dbReference>
<dbReference type="PANTHER" id="PTHR23513:SF6">
    <property type="entry name" value="MAJOR FACILITATOR SUPERFAMILY ASSOCIATED DOMAIN-CONTAINING PROTEIN"/>
    <property type="match status" value="1"/>
</dbReference>
<sequence length="429" mass="44853">MQDSISPYLPPTSFRPFLLLWVGQALSVLGGALSFTVATMWLATVRFPLSADKPALASALTLLSLSYVLSGILAAPIAGIWADHYPRGWLMRAADLTSGVLCSVVALLAFTGALSLPALYLLIALTAMSSSVHGAALSASYVLLVPERHLAWANAMMQSLWTGAGLLAPSLAAALLFRGGRHGLGTAFALDAASFFIAASLLFLVHVPPTPRRAAEKSPGLLAEGAAGWQFIRERPALLVTFLTFAALNFAAAPLAPLEPLLVREQLAADLARHGLSVAAGLALIGTVTAVGGLLGAALMTVWGGLNRGRGWLIFGLCAVSSAAQIVYGLSHSLWLTAAMMGLFVFTLPVADTHLGVVLQTQIPPDLQGRVFAVRRMLAQSVAPLSIVLFGHLAGQVPAGQLLASLGLLALVASLLPLLRRDVRRFGDE</sequence>
<dbReference type="Proteomes" id="UP000007718">
    <property type="component" value="Chromosome"/>
</dbReference>
<evidence type="ECO:0000313" key="7">
    <source>
        <dbReference type="EMBL" id="ADY26175.1"/>
    </source>
</evidence>
<dbReference type="OrthoDB" id="9775268at2"/>
<feature type="transmembrane region" description="Helical" evidence="6">
    <location>
        <begin position="377"/>
        <end position="395"/>
    </location>
</feature>
<evidence type="ECO:0000256" key="5">
    <source>
        <dbReference type="ARBA" id="ARBA00023136"/>
    </source>
</evidence>
<feature type="transmembrane region" description="Helical" evidence="6">
    <location>
        <begin position="276"/>
        <end position="299"/>
    </location>
</feature>
<comment type="subcellular location">
    <subcellularLocation>
        <location evidence="1">Cell membrane</location>
        <topology evidence="1">Multi-pass membrane protein</topology>
    </subcellularLocation>
</comment>
<accession>F0RN33</accession>
<keyword evidence="3 6" id="KW-0812">Transmembrane</keyword>
<name>F0RN33_DEIPM</name>
<dbReference type="KEGG" id="dpt:Deipr_1019"/>
<feature type="transmembrane region" description="Helical" evidence="6">
    <location>
        <begin position="55"/>
        <end position="81"/>
    </location>
</feature>
<evidence type="ECO:0000256" key="4">
    <source>
        <dbReference type="ARBA" id="ARBA00022989"/>
    </source>
</evidence>
<evidence type="ECO:0000256" key="1">
    <source>
        <dbReference type="ARBA" id="ARBA00004651"/>
    </source>
</evidence>
<feature type="transmembrane region" description="Helical" evidence="6">
    <location>
        <begin position="93"/>
        <end position="113"/>
    </location>
</feature>
<reference evidence="7 8" key="2">
    <citation type="journal article" date="2012" name="Stand. Genomic Sci.">
        <title>Complete genome sequence of the orange-red pigmented, radioresistant Deinococcus proteolyticus type strain (MRP(T)).</title>
        <authorList>
            <person name="Copeland A."/>
            <person name="Zeytun A."/>
            <person name="Yassawong M."/>
            <person name="Nolan M."/>
            <person name="Lucas S."/>
            <person name="Hammon N."/>
            <person name="Deshpande S."/>
            <person name="Cheng J.F."/>
            <person name="Han C."/>
            <person name="Tapia R."/>
            <person name="Goodwin L.A."/>
            <person name="Pitluck S."/>
            <person name="Mavromatis K."/>
            <person name="Liolios K."/>
            <person name="Pagani I."/>
            <person name="Ivanova N."/>
            <person name="Mikhailova N."/>
            <person name="Pati A."/>
            <person name="Chen A."/>
            <person name="Palaniappan K."/>
            <person name="Land M."/>
            <person name="Hauser L."/>
            <person name="Jeffries C.D."/>
            <person name="Brambilla E.M."/>
            <person name="Rohde M."/>
            <person name="Sikorski J."/>
            <person name="Pukall R."/>
            <person name="Goker M."/>
            <person name="Detter J.C."/>
            <person name="Woyke T."/>
            <person name="Bristow J."/>
            <person name="Eisen J.A."/>
            <person name="Markowitz V."/>
            <person name="Hugenholtz P."/>
            <person name="Kyrpides N.C."/>
            <person name="Klenk H.P."/>
            <person name="Lapidus A."/>
        </authorList>
    </citation>
    <scope>NUCLEOTIDE SEQUENCE [LARGE SCALE GENOMIC DNA]</scope>
    <source>
        <strain evidence="8">ATCC 35074 / DSM 20540 / JCM 6276 / NBRC 101906 / NCIMB 13154 / VKM Ac-1939 / CCM 2703 / MRP</strain>
    </source>
</reference>
<dbReference type="InterPro" id="IPR036259">
    <property type="entry name" value="MFS_trans_sf"/>
</dbReference>
<organism evidence="7 8">
    <name type="scientific">Deinococcus proteolyticus (strain ATCC 35074 / DSM 20540 / JCM 6276 / NBRC 101906 / NCIMB 13154 / VKM Ac-1939 / CCM 2703 / MRP)</name>
    <dbReference type="NCBI Taxonomy" id="693977"/>
    <lineage>
        <taxon>Bacteria</taxon>
        <taxon>Thermotogati</taxon>
        <taxon>Deinococcota</taxon>
        <taxon>Deinococci</taxon>
        <taxon>Deinococcales</taxon>
        <taxon>Deinococcaceae</taxon>
        <taxon>Deinococcus</taxon>
    </lineage>
</organism>
<dbReference type="HOGENOM" id="CLU_034180_16_0_0"/>
<feature type="transmembrane region" description="Helical" evidence="6">
    <location>
        <begin position="183"/>
        <end position="205"/>
    </location>
</feature>